<gene>
    <name evidence="1" type="ORF">CLV30_12830</name>
</gene>
<accession>A0A2P8DF03</accession>
<proteinExistence type="predicted"/>
<dbReference type="Proteomes" id="UP000243528">
    <property type="component" value="Unassembled WGS sequence"/>
</dbReference>
<sequence>MPNSFLTPQVIATRALANLYETTVMAPLVHRDYEQEFVAKVGDTITIRQPAVFTADEYNGTSINVQDATENGIPVVLNHFADVSFSVTSKQMTLDIEDFSEQLLDPAMEAISQKIDRDILAFRNDVTAEVGVVAGDNLYDWSNPRTTIDAGRVLNLNNVPTTERRAIVGPTISASWMGDDLLNRSDARGDTEGLREANLGRRLFGFDPYMTQNIEPPASSPAIGEPTTEVGVGFHRTAVALATRPLALPRGAQNAAIASYKGFGLRVIMDYDMDTKSDIVSVDCLYGVKTLDSARAVLIKGPDQT</sequence>
<dbReference type="OrthoDB" id="3987726at2"/>
<evidence type="ECO:0000313" key="1">
    <source>
        <dbReference type="EMBL" id="PSK95778.1"/>
    </source>
</evidence>
<comment type="caution">
    <text evidence="1">The sequence shown here is derived from an EMBL/GenBank/DDBJ whole genome shotgun (WGS) entry which is preliminary data.</text>
</comment>
<protein>
    <submittedName>
        <fullName evidence="1">P22 coat protein Gp5</fullName>
    </submittedName>
</protein>
<keyword evidence="1" id="KW-0167">Capsid protein</keyword>
<reference evidence="1 2" key="1">
    <citation type="submission" date="2018-03" db="EMBL/GenBank/DDBJ databases">
        <title>Genomic Encyclopedia of Archaeal and Bacterial Type Strains, Phase II (KMG-II): from individual species to whole genera.</title>
        <authorList>
            <person name="Goeker M."/>
        </authorList>
    </citation>
    <scope>NUCLEOTIDE SEQUENCE [LARGE SCALE GENOMIC DNA]</scope>
    <source>
        <strain evidence="1 2">DSM 45211</strain>
    </source>
</reference>
<dbReference type="EMBL" id="PYGE01000028">
    <property type="protein sequence ID" value="PSK95778.1"/>
    <property type="molecule type" value="Genomic_DNA"/>
</dbReference>
<organism evidence="1 2">
    <name type="scientific">Haloactinopolyspora alba</name>
    <dbReference type="NCBI Taxonomy" id="648780"/>
    <lineage>
        <taxon>Bacteria</taxon>
        <taxon>Bacillati</taxon>
        <taxon>Actinomycetota</taxon>
        <taxon>Actinomycetes</taxon>
        <taxon>Jiangellales</taxon>
        <taxon>Jiangellaceae</taxon>
        <taxon>Haloactinopolyspora</taxon>
    </lineage>
</organism>
<keyword evidence="1" id="KW-0946">Virion</keyword>
<dbReference type="RefSeq" id="WP_106539784.1">
    <property type="nucleotide sequence ID" value="NZ_PYGE01000028.1"/>
</dbReference>
<name>A0A2P8DF03_9ACTN</name>
<dbReference type="AlphaFoldDB" id="A0A2P8DF03"/>
<evidence type="ECO:0000313" key="2">
    <source>
        <dbReference type="Proteomes" id="UP000243528"/>
    </source>
</evidence>
<keyword evidence="2" id="KW-1185">Reference proteome</keyword>